<dbReference type="PANTHER" id="PTHR23026:SF90">
    <property type="entry name" value="IODOTYROSINE DEIODINASE 1"/>
    <property type="match status" value="1"/>
</dbReference>
<comment type="caution">
    <text evidence="5">The sequence shown here is derived from an EMBL/GenBank/DDBJ whole genome shotgun (WGS) entry which is preliminary data.</text>
</comment>
<proteinExistence type="predicted"/>
<sequence length="399" mass="43914">MTIKSACRLRKQLLIYAPIGVMPLSSGSPSLRRPPIADIAEQQWSPSCKYWSRIMSFLKRGLRSLPATLVRSKTRQQKTEEVLGEALDAERQAATRGMAEFQSKKANFRGTSPLLRRNIHRLEKGLCSPERRSVFAEAFIGETAKLYLALAAQPDASPNELRWASDVLSRYFDAVDTNQDKIAQAHALFLTAPAQRTAEGSFSPYPHSNIAAYVGRDLGATMDFPAFLALCRARRSQRWYADEPVAREKIEAAAAAALQAPSACNRQPFSFHCATRRDLIDKMAALPLGTAGFGDQLPALVCVVGDLSMFEEPRDRHLIFIDGALASMQFMLAITAQGLGSVPINWPDIPANHQAMRDLLGLAPHQVPIMLIGLGVPKPEGMIPYSAKRPVSEVLHFHG</sequence>
<dbReference type="AlphaFoldDB" id="A0A2W5S3V5"/>
<dbReference type="PANTHER" id="PTHR23026">
    <property type="entry name" value="NADPH NITROREDUCTASE"/>
    <property type="match status" value="1"/>
</dbReference>
<dbReference type="GO" id="GO:0016491">
    <property type="term" value="F:oxidoreductase activity"/>
    <property type="evidence" value="ECO:0007669"/>
    <property type="project" value="UniProtKB-KW"/>
</dbReference>
<evidence type="ECO:0000256" key="2">
    <source>
        <dbReference type="ARBA" id="ARBA00022643"/>
    </source>
</evidence>
<dbReference type="Proteomes" id="UP000248975">
    <property type="component" value="Unassembled WGS sequence"/>
</dbReference>
<dbReference type="Pfam" id="PF00881">
    <property type="entry name" value="Nitroreductase"/>
    <property type="match status" value="2"/>
</dbReference>
<keyword evidence="3" id="KW-0560">Oxidoreductase</keyword>
<organism evidence="5 6">
    <name type="scientific">Cereibacter sphaeroides</name>
    <name type="common">Rhodobacter sphaeroides</name>
    <dbReference type="NCBI Taxonomy" id="1063"/>
    <lineage>
        <taxon>Bacteria</taxon>
        <taxon>Pseudomonadati</taxon>
        <taxon>Pseudomonadota</taxon>
        <taxon>Alphaproteobacteria</taxon>
        <taxon>Rhodobacterales</taxon>
        <taxon>Paracoccaceae</taxon>
        <taxon>Cereibacter</taxon>
    </lineage>
</organism>
<name>A0A2W5S3V5_CERSP</name>
<feature type="domain" description="Nitroreductase" evidence="4">
    <location>
        <begin position="232"/>
        <end position="286"/>
    </location>
</feature>
<evidence type="ECO:0000259" key="4">
    <source>
        <dbReference type="Pfam" id="PF00881"/>
    </source>
</evidence>
<gene>
    <name evidence="5" type="ORF">DI533_14250</name>
</gene>
<evidence type="ECO:0000313" key="5">
    <source>
        <dbReference type="EMBL" id="PZQ96746.1"/>
    </source>
</evidence>
<evidence type="ECO:0000256" key="1">
    <source>
        <dbReference type="ARBA" id="ARBA00022630"/>
    </source>
</evidence>
<accession>A0A2W5S3V5</accession>
<dbReference type="InterPro" id="IPR050627">
    <property type="entry name" value="Nitroreductase/BluB"/>
</dbReference>
<dbReference type="EMBL" id="QFQS01000003">
    <property type="protein sequence ID" value="PZQ96746.1"/>
    <property type="molecule type" value="Genomic_DNA"/>
</dbReference>
<dbReference type="CDD" id="cd02062">
    <property type="entry name" value="Nitro_FMN_reductase"/>
    <property type="match status" value="1"/>
</dbReference>
<evidence type="ECO:0000313" key="6">
    <source>
        <dbReference type="Proteomes" id="UP000248975"/>
    </source>
</evidence>
<reference evidence="5 6" key="1">
    <citation type="submission" date="2017-08" db="EMBL/GenBank/DDBJ databases">
        <title>Infants hospitalized years apart are colonized by the same room-sourced microbial strains.</title>
        <authorList>
            <person name="Brooks B."/>
            <person name="Olm M.R."/>
            <person name="Firek B.A."/>
            <person name="Baker R."/>
            <person name="Thomas B.C."/>
            <person name="Morowitz M.J."/>
            <person name="Banfield J.F."/>
        </authorList>
    </citation>
    <scope>NUCLEOTIDE SEQUENCE [LARGE SCALE GENOMIC DNA]</scope>
    <source>
        <strain evidence="5">S2_003_000_R2_11</strain>
    </source>
</reference>
<keyword evidence="2" id="KW-0288">FMN</keyword>
<dbReference type="InterPro" id="IPR000415">
    <property type="entry name" value="Nitroreductase-like"/>
</dbReference>
<protein>
    <submittedName>
        <fullName evidence="5">Nitroreductase-like protein</fullName>
    </submittedName>
</protein>
<dbReference type="Gene3D" id="3.40.109.10">
    <property type="entry name" value="NADH Oxidase"/>
    <property type="match status" value="1"/>
</dbReference>
<keyword evidence="1" id="KW-0285">Flavoprotein</keyword>
<feature type="domain" description="Nitroreductase" evidence="4">
    <location>
        <begin position="289"/>
        <end position="375"/>
    </location>
</feature>
<dbReference type="SUPFAM" id="SSF55469">
    <property type="entry name" value="FMN-dependent nitroreductase-like"/>
    <property type="match status" value="1"/>
</dbReference>
<evidence type="ECO:0000256" key="3">
    <source>
        <dbReference type="ARBA" id="ARBA00023002"/>
    </source>
</evidence>
<dbReference type="InterPro" id="IPR029479">
    <property type="entry name" value="Nitroreductase"/>
</dbReference>